<dbReference type="Pfam" id="PF00691">
    <property type="entry name" value="OmpA"/>
    <property type="match status" value="1"/>
</dbReference>
<dbReference type="SUPFAM" id="SSF103088">
    <property type="entry name" value="OmpA-like"/>
    <property type="match status" value="1"/>
</dbReference>
<comment type="caution">
    <text evidence="8">The sequence shown here is derived from an EMBL/GenBank/DDBJ whole genome shotgun (WGS) entry which is preliminary data.</text>
</comment>
<reference evidence="8" key="1">
    <citation type="submission" date="2022-03" db="EMBL/GenBank/DDBJ databases">
        <authorList>
            <person name="Santos J.D.N."/>
            <person name="Kallscheuer N."/>
            <person name="Jogler C."/>
            <person name="Lage O.M."/>
        </authorList>
    </citation>
    <scope>NUCLEOTIDE SEQUENCE</scope>
    <source>
        <strain evidence="8">M600PL45_2</strain>
    </source>
</reference>
<dbReference type="InterPro" id="IPR050330">
    <property type="entry name" value="Bact_OuterMem_StrucFunc"/>
</dbReference>
<comment type="subcellular location">
    <subcellularLocation>
        <location evidence="1">Cell outer membrane</location>
    </subcellularLocation>
</comment>
<feature type="domain" description="OmpA-like" evidence="7">
    <location>
        <begin position="139"/>
        <end position="256"/>
    </location>
</feature>
<evidence type="ECO:0000259" key="7">
    <source>
        <dbReference type="PROSITE" id="PS51123"/>
    </source>
</evidence>
<dbReference type="RefSeq" id="WP_241061206.1">
    <property type="nucleotide sequence ID" value="NZ_JAKWJU010000002.1"/>
</dbReference>
<evidence type="ECO:0000313" key="8">
    <source>
        <dbReference type="EMBL" id="MCH6162312.1"/>
    </source>
</evidence>
<dbReference type="InterPro" id="IPR006665">
    <property type="entry name" value="OmpA-like"/>
</dbReference>
<keyword evidence="9" id="KW-1185">Reference proteome</keyword>
<evidence type="ECO:0000256" key="3">
    <source>
        <dbReference type="ARBA" id="ARBA00023237"/>
    </source>
</evidence>
<name>A0ABS9T1B6_9ACTN</name>
<dbReference type="InterPro" id="IPR036737">
    <property type="entry name" value="OmpA-like_sf"/>
</dbReference>
<dbReference type="Gene3D" id="3.30.1330.60">
    <property type="entry name" value="OmpA-like domain"/>
    <property type="match status" value="1"/>
</dbReference>
<evidence type="ECO:0000313" key="9">
    <source>
        <dbReference type="Proteomes" id="UP001166784"/>
    </source>
</evidence>
<sequence>MKPTRATGATRAHVLRTLVCTSASAVLLTAVTASSARADDPVPEPTVKVPSGPTSLPGADDPTTIPTTAPSLPGEGGAPAPDYSEPPDNIGDSKPPVKIDPQAAGLKLADGAKLAPSKVLDIKFVTEDLGGAERREDSTGKTKFTLQAEVLFPRDSSKLDSSARSRISDIADEINSQKSKEINVFGFTDDLGSYEHGKKLSKKRADAVQKALAEELDPTVAFNVRGYSEDYPIADNNSEEGRKKNRRVEVSFPRQG</sequence>
<proteinExistence type="predicted"/>
<keyword evidence="3" id="KW-0998">Cell outer membrane</keyword>
<evidence type="ECO:0000256" key="6">
    <source>
        <dbReference type="SAM" id="SignalP"/>
    </source>
</evidence>
<dbReference type="Proteomes" id="UP001166784">
    <property type="component" value="Unassembled WGS sequence"/>
</dbReference>
<dbReference type="InterPro" id="IPR006664">
    <property type="entry name" value="OMP_bac"/>
</dbReference>
<accession>A0ABS9T1B6</accession>
<reference evidence="8" key="2">
    <citation type="journal article" date="2023" name="Int. J. Syst. Evol. Microbiol.">
        <title>Streptomyces marispadix sp. nov., isolated from marine beach sediment of the Northern Coast of Portugal.</title>
        <authorList>
            <person name="dos Santos J.D.N."/>
            <person name="Vitorino I.R."/>
            <person name="Kallscheuer N."/>
            <person name="Srivastava A."/>
            <person name="Krautwurst S."/>
            <person name="Marz M."/>
            <person name="Jogler C."/>
            <person name="Lobo Da Cunha A."/>
            <person name="Catita J."/>
            <person name="Goncalves H."/>
            <person name="Gonzalez I."/>
            <person name="Reyes F."/>
            <person name="Lage O.M."/>
        </authorList>
    </citation>
    <scope>NUCLEOTIDE SEQUENCE</scope>
    <source>
        <strain evidence="8">M600PL45_2</strain>
    </source>
</reference>
<feature type="region of interest" description="Disordered" evidence="5">
    <location>
        <begin position="228"/>
        <end position="256"/>
    </location>
</feature>
<evidence type="ECO:0000256" key="1">
    <source>
        <dbReference type="ARBA" id="ARBA00004442"/>
    </source>
</evidence>
<evidence type="ECO:0000256" key="4">
    <source>
        <dbReference type="PROSITE-ProRule" id="PRU00473"/>
    </source>
</evidence>
<feature type="signal peptide" evidence="6">
    <location>
        <begin position="1"/>
        <end position="38"/>
    </location>
</feature>
<dbReference type="CDD" id="cd07185">
    <property type="entry name" value="OmpA_C-like"/>
    <property type="match status" value="1"/>
</dbReference>
<dbReference type="EMBL" id="JAKWJU010000002">
    <property type="protein sequence ID" value="MCH6162312.1"/>
    <property type="molecule type" value="Genomic_DNA"/>
</dbReference>
<feature type="region of interest" description="Disordered" evidence="5">
    <location>
        <begin position="33"/>
        <end position="102"/>
    </location>
</feature>
<protein>
    <submittedName>
        <fullName evidence="8">OmpA family protein</fullName>
    </submittedName>
</protein>
<dbReference type="PANTHER" id="PTHR30329">
    <property type="entry name" value="STATOR ELEMENT OF FLAGELLAR MOTOR COMPLEX"/>
    <property type="match status" value="1"/>
</dbReference>
<organism evidence="8 9">
    <name type="scientific">Streptomyces marispadix</name>
    <dbReference type="NCBI Taxonomy" id="2922868"/>
    <lineage>
        <taxon>Bacteria</taxon>
        <taxon>Bacillati</taxon>
        <taxon>Actinomycetota</taxon>
        <taxon>Actinomycetes</taxon>
        <taxon>Kitasatosporales</taxon>
        <taxon>Streptomycetaceae</taxon>
        <taxon>Streptomyces</taxon>
    </lineage>
</organism>
<evidence type="ECO:0000256" key="5">
    <source>
        <dbReference type="SAM" id="MobiDB-lite"/>
    </source>
</evidence>
<dbReference type="PANTHER" id="PTHR30329:SF21">
    <property type="entry name" value="LIPOPROTEIN YIAD-RELATED"/>
    <property type="match status" value="1"/>
</dbReference>
<feature type="chain" id="PRO_5045207816" evidence="6">
    <location>
        <begin position="39"/>
        <end position="256"/>
    </location>
</feature>
<gene>
    <name evidence="8" type="ORF">MMA15_18555</name>
</gene>
<dbReference type="PROSITE" id="PS51123">
    <property type="entry name" value="OMPA_2"/>
    <property type="match status" value="1"/>
</dbReference>
<evidence type="ECO:0000256" key="2">
    <source>
        <dbReference type="ARBA" id="ARBA00023136"/>
    </source>
</evidence>
<feature type="compositionally biased region" description="Low complexity" evidence="5">
    <location>
        <begin position="57"/>
        <end position="70"/>
    </location>
</feature>
<keyword evidence="2 4" id="KW-0472">Membrane</keyword>
<keyword evidence="6" id="KW-0732">Signal</keyword>
<dbReference type="PRINTS" id="PR01021">
    <property type="entry name" value="OMPADOMAIN"/>
</dbReference>